<dbReference type="EMBL" id="JXTC01000131">
    <property type="protein sequence ID" value="PON86519.1"/>
    <property type="molecule type" value="Genomic_DNA"/>
</dbReference>
<accession>A0A2P5EM04</accession>
<dbReference type="InParanoid" id="A0A2P5EM04"/>
<keyword evidence="2" id="KW-1185">Reference proteome</keyword>
<protein>
    <submittedName>
        <fullName evidence="1">Uncharacterized protein</fullName>
    </submittedName>
</protein>
<name>A0A2P5EM04_TREOI</name>
<dbReference type="AlphaFoldDB" id="A0A2P5EM04"/>
<evidence type="ECO:0000313" key="1">
    <source>
        <dbReference type="EMBL" id="PON86519.1"/>
    </source>
</evidence>
<dbReference type="Proteomes" id="UP000237000">
    <property type="component" value="Unassembled WGS sequence"/>
</dbReference>
<sequence>MEYDFYDLGIEKLGREKREKWGEESGFYLV</sequence>
<proteinExistence type="predicted"/>
<reference evidence="2" key="1">
    <citation type="submission" date="2016-06" db="EMBL/GenBank/DDBJ databases">
        <title>Parallel loss of symbiosis genes in relatives of nitrogen-fixing non-legume Parasponia.</title>
        <authorList>
            <person name="Van Velzen R."/>
            <person name="Holmer R."/>
            <person name="Bu F."/>
            <person name="Rutten L."/>
            <person name="Van Zeijl A."/>
            <person name="Liu W."/>
            <person name="Santuari L."/>
            <person name="Cao Q."/>
            <person name="Sharma T."/>
            <person name="Shen D."/>
            <person name="Roswanjaya Y."/>
            <person name="Wardhani T."/>
            <person name="Kalhor M.S."/>
            <person name="Jansen J."/>
            <person name="Van den Hoogen J."/>
            <person name="Gungor B."/>
            <person name="Hartog M."/>
            <person name="Hontelez J."/>
            <person name="Verver J."/>
            <person name="Yang W.-C."/>
            <person name="Schijlen E."/>
            <person name="Repin R."/>
            <person name="Schilthuizen M."/>
            <person name="Schranz E."/>
            <person name="Heidstra R."/>
            <person name="Miyata K."/>
            <person name="Fedorova E."/>
            <person name="Kohlen W."/>
            <person name="Bisseling T."/>
            <person name="Smit S."/>
            <person name="Geurts R."/>
        </authorList>
    </citation>
    <scope>NUCLEOTIDE SEQUENCE [LARGE SCALE GENOMIC DNA]</scope>
    <source>
        <strain evidence="2">cv. RG33-2</strain>
    </source>
</reference>
<gene>
    <name evidence="1" type="ORF">TorRG33x02_177130</name>
</gene>
<organism evidence="1 2">
    <name type="scientific">Trema orientale</name>
    <name type="common">Charcoal tree</name>
    <name type="synonym">Celtis orientalis</name>
    <dbReference type="NCBI Taxonomy" id="63057"/>
    <lineage>
        <taxon>Eukaryota</taxon>
        <taxon>Viridiplantae</taxon>
        <taxon>Streptophyta</taxon>
        <taxon>Embryophyta</taxon>
        <taxon>Tracheophyta</taxon>
        <taxon>Spermatophyta</taxon>
        <taxon>Magnoliopsida</taxon>
        <taxon>eudicotyledons</taxon>
        <taxon>Gunneridae</taxon>
        <taxon>Pentapetalae</taxon>
        <taxon>rosids</taxon>
        <taxon>fabids</taxon>
        <taxon>Rosales</taxon>
        <taxon>Cannabaceae</taxon>
        <taxon>Trema</taxon>
    </lineage>
</organism>
<evidence type="ECO:0000313" key="2">
    <source>
        <dbReference type="Proteomes" id="UP000237000"/>
    </source>
</evidence>
<comment type="caution">
    <text evidence="1">The sequence shown here is derived from an EMBL/GenBank/DDBJ whole genome shotgun (WGS) entry which is preliminary data.</text>
</comment>